<evidence type="ECO:0000313" key="3">
    <source>
        <dbReference type="EMBL" id="MBU3160367.1"/>
    </source>
</evidence>
<dbReference type="PANTHER" id="PTHR10683:SF28">
    <property type="entry name" value="TRANSALDOLASE C"/>
    <property type="match status" value="1"/>
</dbReference>
<keyword evidence="2" id="KW-0704">Schiff base</keyword>
<gene>
    <name evidence="3" type="ORF">KPL37_11480</name>
</gene>
<evidence type="ECO:0000256" key="2">
    <source>
        <dbReference type="ARBA" id="ARBA00023270"/>
    </source>
</evidence>
<accession>A0ABS6BTY0</accession>
<reference evidence="3 4" key="1">
    <citation type="submission" date="2021-06" db="EMBL/GenBank/DDBJ databases">
        <title>Clostridia strains as spoilage organisms.</title>
        <authorList>
            <person name="Wambui J."/>
            <person name="Stephan R."/>
            <person name="Stevens M.J.A."/>
        </authorList>
    </citation>
    <scope>NUCLEOTIDE SEQUENCE [LARGE SCALE GENOMIC DNA]</scope>
    <source>
        <strain evidence="3 4">DSM 14204</strain>
    </source>
</reference>
<organism evidence="3 4">
    <name type="scientific">Clostridium frigoris</name>
    <dbReference type="NCBI Taxonomy" id="205327"/>
    <lineage>
        <taxon>Bacteria</taxon>
        <taxon>Bacillati</taxon>
        <taxon>Bacillota</taxon>
        <taxon>Clostridia</taxon>
        <taxon>Eubacteriales</taxon>
        <taxon>Clostridiaceae</taxon>
        <taxon>Clostridium</taxon>
    </lineage>
</organism>
<dbReference type="Proteomes" id="UP000776252">
    <property type="component" value="Unassembled WGS sequence"/>
</dbReference>
<comment type="caution">
    <text evidence="3">The sequence shown here is derived from an EMBL/GenBank/DDBJ whole genome shotgun (WGS) entry which is preliminary data.</text>
</comment>
<dbReference type="RefSeq" id="WP_216149451.1">
    <property type="nucleotide sequence ID" value="NZ_JAHLDV010000025.1"/>
</dbReference>
<dbReference type="EC" id="4.1.2.-" evidence="3"/>
<comment type="subcellular location">
    <subcellularLocation>
        <location evidence="1">Cytoplasm</location>
    </subcellularLocation>
</comment>
<dbReference type="InterPro" id="IPR001585">
    <property type="entry name" value="TAL/FSA"/>
</dbReference>
<dbReference type="NCBIfam" id="NF009299">
    <property type="entry name" value="PRK12656.1"/>
    <property type="match status" value="1"/>
</dbReference>
<dbReference type="PROSITE" id="PS00958">
    <property type="entry name" value="TRANSALDOLASE_2"/>
    <property type="match status" value="1"/>
</dbReference>
<dbReference type="EMBL" id="JAHLDV010000025">
    <property type="protein sequence ID" value="MBU3160367.1"/>
    <property type="molecule type" value="Genomic_DNA"/>
</dbReference>
<keyword evidence="3" id="KW-0456">Lyase</keyword>
<evidence type="ECO:0000256" key="1">
    <source>
        <dbReference type="ARBA" id="ARBA00004496"/>
    </source>
</evidence>
<dbReference type="InterPro" id="IPR033919">
    <property type="entry name" value="TSA/FSA_arc/bac"/>
</dbReference>
<name>A0ABS6BTY0_9CLOT</name>
<evidence type="ECO:0000313" key="4">
    <source>
        <dbReference type="Proteomes" id="UP000776252"/>
    </source>
</evidence>
<dbReference type="PROSITE" id="PS01054">
    <property type="entry name" value="TRANSALDOLASE_1"/>
    <property type="match status" value="1"/>
</dbReference>
<dbReference type="CDD" id="cd00956">
    <property type="entry name" value="Transaldolase_FSA"/>
    <property type="match status" value="1"/>
</dbReference>
<sequence>MEYMFDTINIEDIKHFSEFYPITGITSNPSIIKLEGKINYFKHFKQIREIIGMDKSLHIQVVAEDFEGIMSEANAIIKNVDKNVFIKVPVTEEGLKAIRALKVKGIGVTATAIYTKVQGLLAIEAGADFIAPYFNRMENIGIDPREVITTFARMIKEYHYSTKILAASFKNIGQVNAAFECGAQTATVKPELLHDTLKMPVIKSAVENFTTDWENVFGKGVSIVDL</sequence>
<dbReference type="GO" id="GO:0016829">
    <property type="term" value="F:lyase activity"/>
    <property type="evidence" value="ECO:0007669"/>
    <property type="project" value="UniProtKB-KW"/>
</dbReference>
<protein>
    <submittedName>
        <fullName evidence="3">Fructose-6-phosphate aldolase</fullName>
        <ecNumber evidence="3">4.1.2.-</ecNumber>
    </submittedName>
</protein>
<dbReference type="InterPro" id="IPR018225">
    <property type="entry name" value="Transaldolase_AS"/>
</dbReference>
<proteinExistence type="predicted"/>
<dbReference type="Pfam" id="PF00923">
    <property type="entry name" value="TAL_FSA"/>
    <property type="match status" value="1"/>
</dbReference>
<keyword evidence="4" id="KW-1185">Reference proteome</keyword>
<dbReference type="PANTHER" id="PTHR10683">
    <property type="entry name" value="TRANSALDOLASE"/>
    <property type="match status" value="1"/>
</dbReference>